<proteinExistence type="predicted"/>
<evidence type="ECO:0000313" key="2">
    <source>
        <dbReference type="EMBL" id="TXS32703.1"/>
    </source>
</evidence>
<keyword evidence="2" id="KW-0808">Transferase</keyword>
<organism evidence="2">
    <name type="scientific">Streptomyces sp. gb1(2016)</name>
    <dbReference type="NCBI Taxonomy" id="1828321"/>
    <lineage>
        <taxon>Bacteria</taxon>
        <taxon>Bacillati</taxon>
        <taxon>Actinomycetota</taxon>
        <taxon>Actinomycetes</taxon>
        <taxon>Kitasatosporales</taxon>
        <taxon>Streptomycetaceae</taxon>
        <taxon>Streptomyces</taxon>
    </lineage>
</organism>
<dbReference type="GO" id="GO:0016747">
    <property type="term" value="F:acyltransferase activity, transferring groups other than amino-acyl groups"/>
    <property type="evidence" value="ECO:0007669"/>
    <property type="project" value="InterPro"/>
</dbReference>
<accession>A0A652L9F2</accession>
<feature type="domain" description="N-acetyltransferase" evidence="1">
    <location>
        <begin position="120"/>
        <end position="262"/>
    </location>
</feature>
<dbReference type="PROSITE" id="PS51186">
    <property type="entry name" value="GNAT"/>
    <property type="match status" value="1"/>
</dbReference>
<dbReference type="EMBL" id="RDBM01000022">
    <property type="protein sequence ID" value="TXS32703.1"/>
    <property type="molecule type" value="Genomic_DNA"/>
</dbReference>
<dbReference type="AlphaFoldDB" id="A0A652L9F2"/>
<dbReference type="Pfam" id="PF08445">
    <property type="entry name" value="FR47"/>
    <property type="match status" value="1"/>
</dbReference>
<dbReference type="InterPro" id="IPR013653">
    <property type="entry name" value="GCN5-like_dom"/>
</dbReference>
<dbReference type="InterPro" id="IPR000182">
    <property type="entry name" value="GNAT_dom"/>
</dbReference>
<gene>
    <name evidence="2" type="ORF">EAO74_06665</name>
</gene>
<dbReference type="SUPFAM" id="SSF55729">
    <property type="entry name" value="Acyl-CoA N-acyltransferases (Nat)"/>
    <property type="match status" value="1"/>
</dbReference>
<dbReference type="Gene3D" id="3.40.630.30">
    <property type="match status" value="1"/>
</dbReference>
<name>A0A652L9F2_9ACTN</name>
<protein>
    <submittedName>
        <fullName evidence="2">GNAT family N-acetyltransferase</fullName>
    </submittedName>
</protein>
<comment type="caution">
    <text evidence="2">The sequence shown here is derived from an EMBL/GenBank/DDBJ whole genome shotgun (WGS) entry which is preliminary data.</text>
</comment>
<sequence>MEQLRRLSDIGQVTPAHGLLIWAAQGRDGGGLGPGVRAWRHGAAWAVASPSRQQNRLAVEGDVADAAVLVRRVLAEAGPSYRVLGGAGLIDAMVRRLPGLAPVHHFFWMETTSPSGVAAEGVRWLDAREEKQAASLFDRFFPDSYAQPGRAGVGRWAGIVGETDGGDGVEPLAVAADAWSAAGCGFMGGVITHPSARGRGLARTVSGFVLDALVDRYGRAALMVLAGNTPAIATYERLGMAKHRFGAAQIPNGDYPREVTPTTLI</sequence>
<dbReference type="InterPro" id="IPR016181">
    <property type="entry name" value="Acyl_CoA_acyltransferase"/>
</dbReference>
<evidence type="ECO:0000259" key="1">
    <source>
        <dbReference type="PROSITE" id="PS51186"/>
    </source>
</evidence>
<reference evidence="2" key="1">
    <citation type="submission" date="2018-10" db="EMBL/GenBank/DDBJ databases">
        <authorList>
            <person name="Hariharan J."/>
            <person name="Choudoir M.J."/>
            <person name="Diebold P."/>
            <person name="Panke-Buisse K."/>
            <person name="Campbell A.N."/>
            <person name="Buckley D.H."/>
        </authorList>
    </citation>
    <scope>NUCLEOTIDE SEQUENCE</scope>
    <source>
        <strain evidence="2">Gb1</strain>
    </source>
</reference>